<evidence type="ECO:0000313" key="3">
    <source>
        <dbReference type="Proteomes" id="UP000593737"/>
    </source>
</evidence>
<name>A0A7S8FFT4_9BACT</name>
<organism evidence="2 3">
    <name type="scientific">Candidatus Nitrospira kreftii</name>
    <dbReference type="NCBI Taxonomy" id="2652173"/>
    <lineage>
        <taxon>Bacteria</taxon>
        <taxon>Pseudomonadati</taxon>
        <taxon>Nitrospirota</taxon>
        <taxon>Nitrospiria</taxon>
        <taxon>Nitrospirales</taxon>
        <taxon>Nitrospiraceae</taxon>
        <taxon>Nitrospira</taxon>
    </lineage>
</organism>
<accession>A0A7S8FFT4</accession>
<sequence length="128" mass="13877">MMSMLISYRYAVLLPSLLVVVTSCAQSAVQGNSSQEYLGMGIVSGTLGEQQRVAQCVGEPSSVSVVGQVQVLEGGAYLIRDVQGQEIRIPHDENTRIDRPAHVGDRIQSWLDRHGRAVLIRSLDGSGR</sequence>
<evidence type="ECO:0008006" key="4">
    <source>
        <dbReference type="Google" id="ProtNLM"/>
    </source>
</evidence>
<proteinExistence type="predicted"/>
<protein>
    <recommendedName>
        <fullName evidence="4">Lipoprotein</fullName>
    </recommendedName>
</protein>
<dbReference type="AlphaFoldDB" id="A0A7S8FFT4"/>
<gene>
    <name evidence="2" type="ORF">Nkreftii_002761</name>
</gene>
<evidence type="ECO:0000256" key="1">
    <source>
        <dbReference type="SAM" id="SignalP"/>
    </source>
</evidence>
<feature type="chain" id="PRO_5032915224" description="Lipoprotein" evidence="1">
    <location>
        <begin position="26"/>
        <end position="128"/>
    </location>
</feature>
<evidence type="ECO:0000313" key="2">
    <source>
        <dbReference type="EMBL" id="QPD04987.1"/>
    </source>
</evidence>
<dbReference type="EMBL" id="CP047423">
    <property type="protein sequence ID" value="QPD04987.1"/>
    <property type="molecule type" value="Genomic_DNA"/>
</dbReference>
<reference evidence="2 3" key="1">
    <citation type="journal article" date="2020" name="ISME J.">
        <title>Enrichment and physiological characterization of a novel comammox Nitrospira indicates ammonium inhibition of complete nitrification.</title>
        <authorList>
            <person name="Sakoula D."/>
            <person name="Koch H."/>
            <person name="Frank J."/>
            <person name="Jetten M.S.M."/>
            <person name="van Kessel M.A.H.J."/>
            <person name="Lucker S."/>
        </authorList>
    </citation>
    <scope>NUCLEOTIDE SEQUENCE [LARGE SCALE GENOMIC DNA]</scope>
    <source>
        <strain evidence="2">Comreactor17</strain>
    </source>
</reference>
<dbReference type="Proteomes" id="UP000593737">
    <property type="component" value="Chromosome"/>
</dbReference>
<keyword evidence="1" id="KW-0732">Signal</keyword>
<feature type="signal peptide" evidence="1">
    <location>
        <begin position="1"/>
        <end position="25"/>
    </location>
</feature>
<dbReference type="KEGG" id="nkf:Nkreftii_002761"/>